<keyword evidence="4" id="KW-1185">Reference proteome</keyword>
<dbReference type="InterPro" id="IPR005025">
    <property type="entry name" value="FMN_Rdtase-like_dom"/>
</dbReference>
<evidence type="ECO:0000256" key="1">
    <source>
        <dbReference type="SAM" id="MobiDB-lite"/>
    </source>
</evidence>
<proteinExistence type="predicted"/>
<dbReference type="Proteomes" id="UP000005143">
    <property type="component" value="Unassembled WGS sequence"/>
</dbReference>
<dbReference type="Gene3D" id="3.40.50.360">
    <property type="match status" value="1"/>
</dbReference>
<dbReference type="Pfam" id="PF03358">
    <property type="entry name" value="FMN_red"/>
    <property type="match status" value="1"/>
</dbReference>
<gene>
    <name evidence="3" type="ORF">PAI11_02350</name>
</gene>
<sequence length="207" mass="21552">MTRILGLSGSLRAGSYNRQLLEIAADRAPEGVQVDVHPLGEVPLFDEDLDGADVPAAAAALRDAVAAADAVLIATPENNRSLPAVLKNAIDWLSRPWQANALIDKPVAVIGTSLGPEGGARTHDLVRELAGAIGGAVVEQARLSVPRSLSRFADVDPRDDVEVADQVAQAVATLAAAVPVPERTYGDVPPPASAAGLATSRRRRRQA</sequence>
<evidence type="ECO:0000259" key="2">
    <source>
        <dbReference type="Pfam" id="PF03358"/>
    </source>
</evidence>
<accession>H0E0C7</accession>
<dbReference type="EMBL" id="AGUD01000006">
    <property type="protein sequence ID" value="EHN12930.1"/>
    <property type="molecule type" value="Genomic_DNA"/>
</dbReference>
<evidence type="ECO:0000313" key="3">
    <source>
        <dbReference type="EMBL" id="EHN12930.1"/>
    </source>
</evidence>
<dbReference type="PANTHER" id="PTHR30543">
    <property type="entry name" value="CHROMATE REDUCTASE"/>
    <property type="match status" value="1"/>
</dbReference>
<dbReference type="InterPro" id="IPR029039">
    <property type="entry name" value="Flavoprotein-like_sf"/>
</dbReference>
<organism evidence="3 4">
    <name type="scientific">Patulibacter medicamentivorans</name>
    <dbReference type="NCBI Taxonomy" id="1097667"/>
    <lineage>
        <taxon>Bacteria</taxon>
        <taxon>Bacillati</taxon>
        <taxon>Actinomycetota</taxon>
        <taxon>Thermoleophilia</taxon>
        <taxon>Solirubrobacterales</taxon>
        <taxon>Patulibacteraceae</taxon>
        <taxon>Patulibacter</taxon>
    </lineage>
</organism>
<reference evidence="3 4" key="1">
    <citation type="journal article" date="2013" name="Biodegradation">
        <title>Quantitative proteomic analysis of ibuprofen-degrading Patulibacter sp. strain I11.</title>
        <authorList>
            <person name="Almeida B."/>
            <person name="Kjeldal H."/>
            <person name="Lolas I."/>
            <person name="Knudsen A.D."/>
            <person name="Carvalho G."/>
            <person name="Nielsen K.L."/>
            <person name="Barreto Crespo M.T."/>
            <person name="Stensballe A."/>
            <person name="Nielsen J.L."/>
        </authorList>
    </citation>
    <scope>NUCLEOTIDE SEQUENCE [LARGE SCALE GENOMIC DNA]</scope>
    <source>
        <strain evidence="3 4">I11</strain>
    </source>
</reference>
<evidence type="ECO:0000313" key="4">
    <source>
        <dbReference type="Proteomes" id="UP000005143"/>
    </source>
</evidence>
<dbReference type="AlphaFoldDB" id="H0E0C7"/>
<feature type="region of interest" description="Disordered" evidence="1">
    <location>
        <begin position="182"/>
        <end position="207"/>
    </location>
</feature>
<dbReference type="PANTHER" id="PTHR30543:SF21">
    <property type="entry name" value="NAD(P)H-DEPENDENT FMN REDUCTASE LOT6"/>
    <property type="match status" value="1"/>
</dbReference>
<dbReference type="GO" id="GO:0010181">
    <property type="term" value="F:FMN binding"/>
    <property type="evidence" value="ECO:0007669"/>
    <property type="project" value="TreeGrafter"/>
</dbReference>
<comment type="caution">
    <text evidence="3">The sequence shown here is derived from an EMBL/GenBank/DDBJ whole genome shotgun (WGS) entry which is preliminary data.</text>
</comment>
<protein>
    <submittedName>
        <fullName evidence="3">NADPH:quinone oxidoreductase</fullName>
    </submittedName>
</protein>
<dbReference type="GO" id="GO:0016491">
    <property type="term" value="F:oxidoreductase activity"/>
    <property type="evidence" value="ECO:0007669"/>
    <property type="project" value="InterPro"/>
</dbReference>
<dbReference type="OrthoDB" id="9812295at2"/>
<dbReference type="InterPro" id="IPR050712">
    <property type="entry name" value="NAD(P)H-dep_reductase"/>
</dbReference>
<dbReference type="SUPFAM" id="SSF52218">
    <property type="entry name" value="Flavoproteins"/>
    <property type="match status" value="1"/>
</dbReference>
<dbReference type="RefSeq" id="WP_007569957.1">
    <property type="nucleotide sequence ID" value="NZ_AGUD01000006.1"/>
</dbReference>
<feature type="domain" description="NADPH-dependent FMN reductase-like" evidence="2">
    <location>
        <begin position="2"/>
        <end position="146"/>
    </location>
</feature>
<name>H0E0C7_9ACTN</name>
<dbReference type="GO" id="GO:0005829">
    <property type="term" value="C:cytosol"/>
    <property type="evidence" value="ECO:0007669"/>
    <property type="project" value="TreeGrafter"/>
</dbReference>